<keyword evidence="2" id="KW-1185">Reference proteome</keyword>
<dbReference type="EMBL" id="JAQIZT010000005">
    <property type="protein sequence ID" value="KAJ6998031.1"/>
    <property type="molecule type" value="Genomic_DNA"/>
</dbReference>
<evidence type="ECO:0000313" key="1">
    <source>
        <dbReference type="EMBL" id="KAJ6998031.1"/>
    </source>
</evidence>
<organism evidence="1 2">
    <name type="scientific">Populus alba x Populus x berolinensis</name>
    <dbReference type="NCBI Taxonomy" id="444605"/>
    <lineage>
        <taxon>Eukaryota</taxon>
        <taxon>Viridiplantae</taxon>
        <taxon>Streptophyta</taxon>
        <taxon>Embryophyta</taxon>
        <taxon>Tracheophyta</taxon>
        <taxon>Spermatophyta</taxon>
        <taxon>Magnoliopsida</taxon>
        <taxon>eudicotyledons</taxon>
        <taxon>Gunneridae</taxon>
        <taxon>Pentapetalae</taxon>
        <taxon>rosids</taxon>
        <taxon>fabids</taxon>
        <taxon>Malpighiales</taxon>
        <taxon>Salicaceae</taxon>
        <taxon>Saliceae</taxon>
        <taxon>Populus</taxon>
    </lineage>
</organism>
<gene>
    <name evidence="1" type="ORF">NC653_014288</name>
</gene>
<reference evidence="1" key="1">
    <citation type="journal article" date="2023" name="Mol. Ecol. Resour.">
        <title>Chromosome-level genome assembly of a triploid poplar Populus alba 'Berolinensis'.</title>
        <authorList>
            <person name="Chen S."/>
            <person name="Yu Y."/>
            <person name="Wang X."/>
            <person name="Wang S."/>
            <person name="Zhang T."/>
            <person name="Zhou Y."/>
            <person name="He R."/>
            <person name="Meng N."/>
            <person name="Wang Y."/>
            <person name="Liu W."/>
            <person name="Liu Z."/>
            <person name="Liu J."/>
            <person name="Guo Q."/>
            <person name="Huang H."/>
            <person name="Sederoff R.R."/>
            <person name="Wang G."/>
            <person name="Qu G."/>
            <person name="Chen S."/>
        </authorList>
    </citation>
    <scope>NUCLEOTIDE SEQUENCE</scope>
    <source>
        <strain evidence="1">SC-2020</strain>
    </source>
</reference>
<sequence>MAVFSFGGASHISSRFKFACRGCTGLRVGFQEVVGFHLALCTVERCEGAMIAFAQTSFKLQATLHSLLIGCCDVLCTLLVTRISANELCYCGIFCLKTCNLH</sequence>
<dbReference type="AlphaFoldDB" id="A0AAD6QWN7"/>
<proteinExistence type="predicted"/>
<dbReference type="Proteomes" id="UP001164929">
    <property type="component" value="Chromosome 5"/>
</dbReference>
<name>A0AAD6QWN7_9ROSI</name>
<protein>
    <submittedName>
        <fullName evidence="1">Uncharacterized protein</fullName>
    </submittedName>
</protein>
<accession>A0AAD6QWN7</accession>
<comment type="caution">
    <text evidence="1">The sequence shown here is derived from an EMBL/GenBank/DDBJ whole genome shotgun (WGS) entry which is preliminary data.</text>
</comment>
<evidence type="ECO:0000313" key="2">
    <source>
        <dbReference type="Proteomes" id="UP001164929"/>
    </source>
</evidence>